<gene>
    <name evidence="2" type="ORF">LHYA1_G001688</name>
</gene>
<comment type="caution">
    <text evidence="2">The sequence shown here is derived from an EMBL/GenBank/DDBJ whole genome shotgun (WGS) entry which is preliminary data.</text>
</comment>
<protein>
    <submittedName>
        <fullName evidence="2">Uncharacterized protein</fullName>
    </submittedName>
</protein>
<name>A0A8H8U395_9HELO</name>
<dbReference type="OrthoDB" id="5357075at2759"/>
<evidence type="ECO:0000256" key="1">
    <source>
        <dbReference type="SAM" id="MobiDB-lite"/>
    </source>
</evidence>
<feature type="compositionally biased region" description="Polar residues" evidence="1">
    <location>
        <begin position="117"/>
        <end position="130"/>
    </location>
</feature>
<dbReference type="AlphaFoldDB" id="A0A8H8U395"/>
<organism evidence="2 3">
    <name type="scientific">Lachnellula hyalina</name>
    <dbReference type="NCBI Taxonomy" id="1316788"/>
    <lineage>
        <taxon>Eukaryota</taxon>
        <taxon>Fungi</taxon>
        <taxon>Dikarya</taxon>
        <taxon>Ascomycota</taxon>
        <taxon>Pezizomycotina</taxon>
        <taxon>Leotiomycetes</taxon>
        <taxon>Helotiales</taxon>
        <taxon>Lachnaceae</taxon>
        <taxon>Lachnellula</taxon>
    </lineage>
</organism>
<proteinExistence type="predicted"/>
<dbReference type="RefSeq" id="XP_031007689.1">
    <property type="nucleotide sequence ID" value="XM_031146668.1"/>
</dbReference>
<keyword evidence="3" id="KW-1185">Reference proteome</keyword>
<dbReference type="GeneID" id="41981886"/>
<evidence type="ECO:0000313" key="3">
    <source>
        <dbReference type="Proteomes" id="UP000431533"/>
    </source>
</evidence>
<feature type="region of interest" description="Disordered" evidence="1">
    <location>
        <begin position="111"/>
        <end position="130"/>
    </location>
</feature>
<accession>A0A8H8U395</accession>
<sequence length="357" mass="39900">MGVSRAIRWPSFKGGRGTRRSLHQCNATIIPFQASTIHSHTLALCKATLDHLQVLRSKDSILATMATQEDLAALFSRNLNLHNNTYVAPQPEPLPAEEPITYSISQHYHHSAHVVAQQPSRPASEPPQTDQLTTEIILSRHGVDANALFPSQIDLFKTADPSQQMRLVELWRICPPDYSGHALAHDIGNWPTTSFQQEEAMAKLRYERQIMEERMSRAGGDMQSMDSDNMSDSSATMPMTPIQGGDGRWPGNSQNAEPYMASGYETLAAREYEASARPSKDVYSHFGTEVGGPTYTPATDPVYKTVEDMHKYPNVGGDWESLLQQRQMAMENQYGAFEQQFQHNAEGFTVAEDEEML</sequence>
<reference evidence="2 3" key="1">
    <citation type="submission" date="2018-05" db="EMBL/GenBank/DDBJ databases">
        <title>Genome sequencing and assembly of the regulated plant pathogen Lachnellula willkommii and related sister species for the development of diagnostic species identification markers.</title>
        <authorList>
            <person name="Giroux E."/>
            <person name="Bilodeau G."/>
        </authorList>
    </citation>
    <scope>NUCLEOTIDE SEQUENCE [LARGE SCALE GENOMIC DNA]</scope>
    <source>
        <strain evidence="2 3">CBS 185.66</strain>
    </source>
</reference>
<dbReference type="Proteomes" id="UP000431533">
    <property type="component" value="Unassembled WGS sequence"/>
</dbReference>
<dbReference type="EMBL" id="QGMH01000024">
    <property type="protein sequence ID" value="TVY28901.1"/>
    <property type="molecule type" value="Genomic_DNA"/>
</dbReference>
<evidence type="ECO:0000313" key="2">
    <source>
        <dbReference type="EMBL" id="TVY28901.1"/>
    </source>
</evidence>